<dbReference type="InterPro" id="IPR008027">
    <property type="entry name" value="QCR9"/>
</dbReference>
<dbReference type="Pfam" id="PF05365">
    <property type="entry name" value="UCR_UQCRX_QCR9"/>
    <property type="match status" value="1"/>
</dbReference>
<keyword evidence="5 12" id="KW-0812">Transmembrane</keyword>
<evidence type="ECO:0000313" key="14">
    <source>
        <dbReference type="Proteomes" id="UP000241462"/>
    </source>
</evidence>
<keyword evidence="10 12" id="KW-0472">Membrane</keyword>
<evidence type="ECO:0000256" key="12">
    <source>
        <dbReference type="RuleBase" id="RU368056"/>
    </source>
</evidence>
<dbReference type="STRING" id="2025994.A0A2T3AMR6"/>
<evidence type="ECO:0000256" key="9">
    <source>
        <dbReference type="ARBA" id="ARBA00023128"/>
    </source>
</evidence>
<comment type="subunit">
    <text evidence="12">Component of the ubiquinol-cytochrome c oxidoreductase (cytochrome b-c1 complex, complex III, CIII), a multisubunit enzyme composed of 3 respiratory subunits cytochrome b, cytochrome c1 and Rieske protein, 2 core protein subunits, and additional low-molecular weight protein subunits.</text>
</comment>
<dbReference type="GO" id="GO:0045275">
    <property type="term" value="C:respiratory chain complex III"/>
    <property type="evidence" value="ECO:0007669"/>
    <property type="project" value="UniProtKB-UniRule"/>
</dbReference>
<sequence length="67" mass="7717">MAGQPTLYNLFFRNNFVMLGSVFATAFGLSMTFDLGSQRLWDNMNRGRQWKDIKSKYIEAGAEDDDE</sequence>
<reference evidence="13 14" key="1">
    <citation type="journal article" date="2018" name="Mycol. Prog.">
        <title>Coniella lustricola, a new species from submerged detritus.</title>
        <authorList>
            <person name="Raudabaugh D.B."/>
            <person name="Iturriaga T."/>
            <person name="Carver A."/>
            <person name="Mondo S."/>
            <person name="Pangilinan J."/>
            <person name="Lipzen A."/>
            <person name="He G."/>
            <person name="Amirebrahimi M."/>
            <person name="Grigoriev I.V."/>
            <person name="Miller A.N."/>
        </authorList>
    </citation>
    <scope>NUCLEOTIDE SEQUENCE [LARGE SCALE GENOMIC DNA]</scope>
    <source>
        <strain evidence="13 14">B22-T-1</strain>
    </source>
</reference>
<comment type="subcellular location">
    <subcellularLocation>
        <location evidence="1 12">Mitochondrion inner membrane</location>
        <topology evidence="1 12">Single-pass membrane protein</topology>
    </subcellularLocation>
</comment>
<evidence type="ECO:0000256" key="4">
    <source>
        <dbReference type="ARBA" id="ARBA00022660"/>
    </source>
</evidence>
<keyword evidence="7 12" id="KW-0249">Electron transport</keyword>
<evidence type="ECO:0000256" key="2">
    <source>
        <dbReference type="ARBA" id="ARBA00007856"/>
    </source>
</evidence>
<dbReference type="InParanoid" id="A0A2T3AMR6"/>
<dbReference type="GO" id="GO:0006122">
    <property type="term" value="P:mitochondrial electron transport, ubiquinol to cytochrome c"/>
    <property type="evidence" value="ECO:0007669"/>
    <property type="project" value="UniProtKB-UniRule"/>
</dbReference>
<evidence type="ECO:0000256" key="10">
    <source>
        <dbReference type="ARBA" id="ARBA00023136"/>
    </source>
</evidence>
<comment type="similarity">
    <text evidence="2 12">Belongs to the UQCR10/QCR9 family.</text>
</comment>
<proteinExistence type="inferred from homology"/>
<gene>
    <name evidence="13" type="ORF">BD289DRAFT_420748</name>
</gene>
<keyword evidence="3 12" id="KW-0813">Transport</keyword>
<dbReference type="Gene3D" id="1.20.5.260">
    <property type="entry name" value="Cytochrome b-c1 complex subunit 9"/>
    <property type="match status" value="1"/>
</dbReference>
<evidence type="ECO:0000256" key="7">
    <source>
        <dbReference type="ARBA" id="ARBA00022982"/>
    </source>
</evidence>
<protein>
    <recommendedName>
        <fullName evidence="11 12">Complex III subunit 9</fullName>
    </recommendedName>
</protein>
<evidence type="ECO:0000256" key="5">
    <source>
        <dbReference type="ARBA" id="ARBA00022692"/>
    </source>
</evidence>
<keyword evidence="9 12" id="KW-0496">Mitochondrion</keyword>
<dbReference type="Proteomes" id="UP000241462">
    <property type="component" value="Unassembled WGS sequence"/>
</dbReference>
<evidence type="ECO:0000256" key="3">
    <source>
        <dbReference type="ARBA" id="ARBA00022448"/>
    </source>
</evidence>
<evidence type="ECO:0000313" key="13">
    <source>
        <dbReference type="EMBL" id="PSS03627.1"/>
    </source>
</evidence>
<keyword evidence="6 12" id="KW-0999">Mitochondrion inner membrane</keyword>
<dbReference type="PANTHER" id="PTHR12980">
    <property type="entry name" value="UBIQUINOL-CYTOCHROME C REDUCTASE COMPLEX, SUBUNIT X"/>
    <property type="match status" value="1"/>
</dbReference>
<dbReference type="InterPro" id="IPR036656">
    <property type="entry name" value="QCR9_sf"/>
</dbReference>
<dbReference type="EMBL" id="KZ678374">
    <property type="protein sequence ID" value="PSS03627.1"/>
    <property type="molecule type" value="Genomic_DNA"/>
</dbReference>
<accession>A0A2T3AMR6</accession>
<evidence type="ECO:0000256" key="6">
    <source>
        <dbReference type="ARBA" id="ARBA00022792"/>
    </source>
</evidence>
<evidence type="ECO:0000256" key="8">
    <source>
        <dbReference type="ARBA" id="ARBA00022989"/>
    </source>
</evidence>
<keyword evidence="14" id="KW-1185">Reference proteome</keyword>
<dbReference type="AlphaFoldDB" id="A0A2T3AMR6"/>
<name>A0A2T3AMR6_9PEZI</name>
<dbReference type="SUPFAM" id="SSF81514">
    <property type="entry name" value="Subunit X (non-heme 7 kDa protein) of cytochrome bc1 complex (Ubiquinol-cytochrome c reductase)"/>
    <property type="match status" value="1"/>
</dbReference>
<dbReference type="GO" id="GO:0005743">
    <property type="term" value="C:mitochondrial inner membrane"/>
    <property type="evidence" value="ECO:0007669"/>
    <property type="project" value="UniProtKB-SubCell"/>
</dbReference>
<dbReference type="OrthoDB" id="44067at2759"/>
<evidence type="ECO:0000256" key="11">
    <source>
        <dbReference type="ARBA" id="ARBA00044247"/>
    </source>
</evidence>
<dbReference type="FunFam" id="1.20.5.260:FF:000001">
    <property type="entry name" value="Cytochrome b-c1 complex subunit 9"/>
    <property type="match status" value="1"/>
</dbReference>
<organism evidence="13 14">
    <name type="scientific">Coniella lustricola</name>
    <dbReference type="NCBI Taxonomy" id="2025994"/>
    <lineage>
        <taxon>Eukaryota</taxon>
        <taxon>Fungi</taxon>
        <taxon>Dikarya</taxon>
        <taxon>Ascomycota</taxon>
        <taxon>Pezizomycotina</taxon>
        <taxon>Sordariomycetes</taxon>
        <taxon>Sordariomycetidae</taxon>
        <taxon>Diaporthales</taxon>
        <taxon>Schizoparmaceae</taxon>
        <taxon>Coniella</taxon>
    </lineage>
</organism>
<comment type="function">
    <text evidence="12">Component of the ubiquinol-cytochrome c oxidoreductase, a multisubunit transmembrane complex that is part of the mitochondrial electron transport chain which drives oxidative phosphorylation. The complex plays an important role in the uptake of multiple carbon sources present in different host niches.</text>
</comment>
<evidence type="ECO:0000256" key="1">
    <source>
        <dbReference type="ARBA" id="ARBA00004434"/>
    </source>
</evidence>
<keyword evidence="4 12" id="KW-0679">Respiratory chain</keyword>
<dbReference type="PANTHER" id="PTHR12980:SF0">
    <property type="entry name" value="CYTOCHROME B-C1 COMPLEX SUBUNIT 9"/>
    <property type="match status" value="1"/>
</dbReference>
<keyword evidence="8 12" id="KW-1133">Transmembrane helix</keyword>
<feature type="transmembrane region" description="Helical" evidence="12">
    <location>
        <begin position="16"/>
        <end position="36"/>
    </location>
</feature>
<dbReference type="FunCoup" id="A0A2T3AMR6">
    <property type="interactions" value="273"/>
</dbReference>